<feature type="domain" description="Peptidase M16 C-terminal" evidence="6">
    <location>
        <begin position="192"/>
        <end position="366"/>
    </location>
</feature>
<dbReference type="EMBL" id="JBHSLU010000007">
    <property type="protein sequence ID" value="MFC5504470.1"/>
    <property type="molecule type" value="Genomic_DNA"/>
</dbReference>
<evidence type="ECO:0000256" key="4">
    <source>
        <dbReference type="RuleBase" id="RU004447"/>
    </source>
</evidence>
<proteinExistence type="inferred from homology"/>
<feature type="domain" description="Peptidase M16 N-terminal" evidence="5">
    <location>
        <begin position="39"/>
        <end position="186"/>
    </location>
</feature>
<keyword evidence="3" id="KW-0482">Metalloprotease</keyword>
<dbReference type="PANTHER" id="PTHR11851">
    <property type="entry name" value="METALLOPROTEASE"/>
    <property type="match status" value="1"/>
</dbReference>
<evidence type="ECO:0000259" key="6">
    <source>
        <dbReference type="Pfam" id="PF05193"/>
    </source>
</evidence>
<evidence type="ECO:0000259" key="5">
    <source>
        <dbReference type="Pfam" id="PF00675"/>
    </source>
</evidence>
<organism evidence="7 8">
    <name type="scientific">Bosea massiliensis</name>
    <dbReference type="NCBI Taxonomy" id="151419"/>
    <lineage>
        <taxon>Bacteria</taxon>
        <taxon>Pseudomonadati</taxon>
        <taxon>Pseudomonadota</taxon>
        <taxon>Alphaproteobacteria</taxon>
        <taxon>Hyphomicrobiales</taxon>
        <taxon>Boseaceae</taxon>
        <taxon>Bosea</taxon>
    </lineage>
</organism>
<dbReference type="RefSeq" id="WP_377815455.1">
    <property type="nucleotide sequence ID" value="NZ_JBHSLU010000007.1"/>
</dbReference>
<gene>
    <name evidence="7" type="ORF">ACFPN9_04280</name>
</gene>
<dbReference type="InterPro" id="IPR011765">
    <property type="entry name" value="Pept_M16_N"/>
</dbReference>
<keyword evidence="3" id="KW-0378">Hydrolase</keyword>
<dbReference type="Gene3D" id="3.30.830.10">
    <property type="entry name" value="Metalloenzyme, LuxS/M16 peptidase-like"/>
    <property type="match status" value="2"/>
</dbReference>
<evidence type="ECO:0000256" key="2">
    <source>
        <dbReference type="ARBA" id="ARBA00007261"/>
    </source>
</evidence>
<comment type="similarity">
    <text evidence="2 4">Belongs to the peptidase M16 family.</text>
</comment>
<dbReference type="PROSITE" id="PS00143">
    <property type="entry name" value="INSULINASE"/>
    <property type="match status" value="1"/>
</dbReference>
<dbReference type="Pfam" id="PF05193">
    <property type="entry name" value="Peptidase_M16_C"/>
    <property type="match status" value="1"/>
</dbReference>
<evidence type="ECO:0000256" key="1">
    <source>
        <dbReference type="ARBA" id="ARBA00001947"/>
    </source>
</evidence>
<keyword evidence="8" id="KW-1185">Reference proteome</keyword>
<dbReference type="Proteomes" id="UP001596060">
    <property type="component" value="Unassembled WGS sequence"/>
</dbReference>
<dbReference type="InterPro" id="IPR001431">
    <property type="entry name" value="Pept_M16_Zn_BS"/>
</dbReference>
<name>A0ABW0NVE9_9HYPH</name>
<keyword evidence="3" id="KW-0645">Protease</keyword>
<comment type="cofactor">
    <cofactor evidence="1">
        <name>Zn(2+)</name>
        <dbReference type="ChEBI" id="CHEBI:29105"/>
    </cofactor>
</comment>
<evidence type="ECO:0000313" key="7">
    <source>
        <dbReference type="EMBL" id="MFC5504470.1"/>
    </source>
</evidence>
<accession>A0ABW0NVE9</accession>
<reference evidence="8" key="1">
    <citation type="journal article" date="2019" name="Int. J. Syst. Evol. Microbiol.">
        <title>The Global Catalogue of Microorganisms (GCM) 10K type strain sequencing project: providing services to taxonomists for standard genome sequencing and annotation.</title>
        <authorList>
            <consortium name="The Broad Institute Genomics Platform"/>
            <consortium name="The Broad Institute Genome Sequencing Center for Infectious Disease"/>
            <person name="Wu L."/>
            <person name="Ma J."/>
        </authorList>
    </citation>
    <scope>NUCLEOTIDE SEQUENCE [LARGE SCALE GENOMIC DNA]</scope>
    <source>
        <strain evidence="8">CCUG 43117</strain>
    </source>
</reference>
<sequence>MSAEMSAAGPAETAEVAASGVRGAHDPSVGLTTLPSGLRIVSQRMDHAATVSLGIWIGAGSRDELPHEHGLAHLLEHMAFKGTARRSALQIAEEIESVGGDLNAATSVEYTCYTARVLGSDLPLAVDILSDILTASSLTEEELKREKGVILQEIGAVQDTPDDLVYDRFLQAAFPDQPLGRPILGTAETVKSFTPDAIRAYLARHYHAGNMVLAASGAVDHGQLVALAEQHLAALPASPATPPAREEGHYRGGEARVGSDEEQVHLVLGFPGQAFKDGAHYPLQIFSSVLGGGLSSRLFQEVREKRGLAYAIDAFHWPFSDCGVFGIGAGTAPEDVGELIEVALACLRQAAEDTTEAEVARARAQMKVGLLASLESPGGKLDQMARQVLLFGRAIPREELAARLDAVTLEDVRAAGRSLLGHQPTVAAVGPLKGLPPAKALKHAARAGA</sequence>
<evidence type="ECO:0000256" key="3">
    <source>
        <dbReference type="ARBA" id="ARBA00023049"/>
    </source>
</evidence>
<dbReference type="InterPro" id="IPR007863">
    <property type="entry name" value="Peptidase_M16_C"/>
</dbReference>
<dbReference type="Pfam" id="PF00675">
    <property type="entry name" value="Peptidase_M16"/>
    <property type="match status" value="1"/>
</dbReference>
<dbReference type="InterPro" id="IPR050361">
    <property type="entry name" value="MPP/UQCRC_Complex"/>
</dbReference>
<comment type="caution">
    <text evidence="7">The sequence shown here is derived from an EMBL/GenBank/DDBJ whole genome shotgun (WGS) entry which is preliminary data.</text>
</comment>
<evidence type="ECO:0000313" key="8">
    <source>
        <dbReference type="Proteomes" id="UP001596060"/>
    </source>
</evidence>
<dbReference type="SUPFAM" id="SSF63411">
    <property type="entry name" value="LuxS/MPP-like metallohydrolase"/>
    <property type="match status" value="2"/>
</dbReference>
<dbReference type="PANTHER" id="PTHR11851:SF49">
    <property type="entry name" value="MITOCHONDRIAL-PROCESSING PEPTIDASE SUBUNIT ALPHA"/>
    <property type="match status" value="1"/>
</dbReference>
<protein>
    <submittedName>
        <fullName evidence="7">M16 family metallopeptidase</fullName>
    </submittedName>
</protein>
<dbReference type="InterPro" id="IPR011249">
    <property type="entry name" value="Metalloenz_LuxS/M16"/>
</dbReference>